<dbReference type="GO" id="GO:0000215">
    <property type="term" value="F:tRNA 2'-phosphotransferase activity"/>
    <property type="evidence" value="ECO:0007669"/>
    <property type="project" value="UniProtKB-EC"/>
</dbReference>
<feature type="compositionally biased region" description="Basic and acidic residues" evidence="7">
    <location>
        <begin position="34"/>
        <end position="43"/>
    </location>
</feature>
<dbReference type="Gene3D" id="1.10.10.970">
    <property type="entry name" value="RNA 2'-phosphotransferase, Tpt1/KptA family, N-terminal domain"/>
    <property type="match status" value="1"/>
</dbReference>
<dbReference type="EMBL" id="KQ474078">
    <property type="protein sequence ID" value="KPV75253.1"/>
    <property type="molecule type" value="Genomic_DNA"/>
</dbReference>
<dbReference type="Proteomes" id="UP000053890">
    <property type="component" value="Unassembled WGS sequence"/>
</dbReference>
<dbReference type="InterPro" id="IPR042081">
    <property type="entry name" value="RNA_2'-PTrans_C"/>
</dbReference>
<comment type="similarity">
    <text evidence="2">Belongs to the KptA/TPT1 family.</text>
</comment>
<sequence>MAVEPTTAPVASTSDSPPPPVPAVAKPPKTARGRPTDDPDTRWSKTLSYILRHGASKEGLTLRPDGFVRVDDLMKRPKLKGCDLETLERIVRDNAKQRFSMRSEPTGADGADELWIRANQGHSVKVEALELKPVDKADAVPTMVHGTYHRLWPVIEKEGLKVMTRNHIHCAVGLAGEDGVVSGMRNNCDLFIYLDVPRLLADGVPIFTSTNSVVLTPGIDGVVPPRYFARVVRKGGEVLVPAPSA</sequence>
<evidence type="ECO:0000256" key="1">
    <source>
        <dbReference type="ARBA" id="ARBA00003343"/>
    </source>
</evidence>
<evidence type="ECO:0000313" key="8">
    <source>
        <dbReference type="EMBL" id="KPV75253.1"/>
    </source>
</evidence>
<dbReference type="STRING" id="578459.A0A194S3E0"/>
<evidence type="ECO:0000256" key="5">
    <source>
        <dbReference type="ARBA" id="ARBA00023027"/>
    </source>
</evidence>
<dbReference type="EC" id="2.7.1.160" evidence="3"/>
<dbReference type="GeneID" id="28973779"/>
<dbReference type="InterPro" id="IPR002745">
    <property type="entry name" value="Ptrans_KptA/Tpt1"/>
</dbReference>
<dbReference type="SUPFAM" id="SSF56399">
    <property type="entry name" value="ADP-ribosylation"/>
    <property type="match status" value="1"/>
</dbReference>
<dbReference type="RefSeq" id="XP_018271302.1">
    <property type="nucleotide sequence ID" value="XM_018413330.1"/>
</dbReference>
<dbReference type="PANTHER" id="PTHR12684:SF2">
    <property type="entry name" value="TRNA 2'-PHOSPHOTRANSFERASE 1"/>
    <property type="match status" value="1"/>
</dbReference>
<dbReference type="Gene3D" id="3.20.170.30">
    <property type="match status" value="1"/>
</dbReference>
<organism evidence="8 9">
    <name type="scientific">Rhodotorula graminis (strain WP1)</name>
    <dbReference type="NCBI Taxonomy" id="578459"/>
    <lineage>
        <taxon>Eukaryota</taxon>
        <taxon>Fungi</taxon>
        <taxon>Dikarya</taxon>
        <taxon>Basidiomycota</taxon>
        <taxon>Pucciniomycotina</taxon>
        <taxon>Microbotryomycetes</taxon>
        <taxon>Sporidiobolales</taxon>
        <taxon>Sporidiobolaceae</taxon>
        <taxon>Rhodotorula</taxon>
    </lineage>
</organism>
<evidence type="ECO:0000256" key="2">
    <source>
        <dbReference type="ARBA" id="ARBA00009836"/>
    </source>
</evidence>
<dbReference type="InterPro" id="IPR042080">
    <property type="entry name" value="RNA_2'-PTrans_N"/>
</dbReference>
<feature type="region of interest" description="Disordered" evidence="7">
    <location>
        <begin position="1"/>
        <end position="43"/>
    </location>
</feature>
<dbReference type="Pfam" id="PF01885">
    <property type="entry name" value="PTS_2-RNA"/>
    <property type="match status" value="1"/>
</dbReference>
<keyword evidence="4" id="KW-0808">Transferase</keyword>
<evidence type="ECO:0000256" key="7">
    <source>
        <dbReference type="SAM" id="MobiDB-lite"/>
    </source>
</evidence>
<dbReference type="PANTHER" id="PTHR12684">
    <property type="entry name" value="PUTATIVE PHOSPHOTRANSFERASE"/>
    <property type="match status" value="1"/>
</dbReference>
<keyword evidence="9" id="KW-1185">Reference proteome</keyword>
<feature type="compositionally biased region" description="Low complexity" evidence="7">
    <location>
        <begin position="1"/>
        <end position="15"/>
    </location>
</feature>
<evidence type="ECO:0000313" key="9">
    <source>
        <dbReference type="Proteomes" id="UP000053890"/>
    </source>
</evidence>
<dbReference type="AlphaFoldDB" id="A0A194S3E0"/>
<proteinExistence type="inferred from homology"/>
<evidence type="ECO:0000256" key="6">
    <source>
        <dbReference type="ARBA" id="ARBA00047949"/>
    </source>
</evidence>
<evidence type="ECO:0000256" key="3">
    <source>
        <dbReference type="ARBA" id="ARBA00012007"/>
    </source>
</evidence>
<accession>A0A194S3E0</accession>
<keyword evidence="5" id="KW-0520">NAD</keyword>
<gene>
    <name evidence="8" type="ORF">RHOBADRAFT_36102</name>
</gene>
<evidence type="ECO:0000256" key="4">
    <source>
        <dbReference type="ARBA" id="ARBA00022679"/>
    </source>
</evidence>
<comment type="function">
    <text evidence="1">Catalyzes the last step of tRNA splicing, the transfer of the splice junction 2'-phosphate from ligated tRNA to NAD to produce ADP-ribose 1''-2'' cyclic phosphate.</text>
</comment>
<dbReference type="OrthoDB" id="419694at2759"/>
<name>A0A194S3E0_RHOGW</name>
<dbReference type="GO" id="GO:0006388">
    <property type="term" value="P:tRNA splicing, via endonucleolytic cleavage and ligation"/>
    <property type="evidence" value="ECO:0007669"/>
    <property type="project" value="TreeGrafter"/>
</dbReference>
<dbReference type="OMA" id="RHGASQM"/>
<comment type="catalytic activity">
    <reaction evidence="6">
        <text>2'-phospho-[ligated tRNA] + NAD(+) = mature tRNA + ADP-alpha-D-ribose 1'',2''-cyclic phosphate + nicotinamide</text>
        <dbReference type="Rhea" id="RHEA:23324"/>
        <dbReference type="Rhea" id="RHEA-COMP:11106"/>
        <dbReference type="Rhea" id="RHEA-COMP:11107"/>
        <dbReference type="ChEBI" id="CHEBI:17154"/>
        <dbReference type="ChEBI" id="CHEBI:57540"/>
        <dbReference type="ChEBI" id="CHEBI:76596"/>
        <dbReference type="ChEBI" id="CHEBI:82883"/>
        <dbReference type="ChEBI" id="CHEBI:85027"/>
        <dbReference type="EC" id="2.7.1.160"/>
    </reaction>
</comment>
<protein>
    <recommendedName>
        <fullName evidence="3">2'-phosphotransferase</fullName>
        <ecNumber evidence="3">2.7.1.160</ecNumber>
    </recommendedName>
</protein>
<reference evidence="8 9" key="1">
    <citation type="journal article" date="2015" name="Front. Microbiol.">
        <title>Genome sequence of the plant growth promoting endophytic yeast Rhodotorula graminis WP1.</title>
        <authorList>
            <person name="Firrincieli A."/>
            <person name="Otillar R."/>
            <person name="Salamov A."/>
            <person name="Schmutz J."/>
            <person name="Khan Z."/>
            <person name="Redman R.S."/>
            <person name="Fleck N.D."/>
            <person name="Lindquist E."/>
            <person name="Grigoriev I.V."/>
            <person name="Doty S.L."/>
        </authorList>
    </citation>
    <scope>NUCLEOTIDE SEQUENCE [LARGE SCALE GENOMIC DNA]</scope>
    <source>
        <strain evidence="8 9">WP1</strain>
    </source>
</reference>